<comment type="caution">
    <text evidence="4">The sequence shown here is derived from an EMBL/GenBank/DDBJ whole genome shotgun (WGS) entry which is preliminary data.</text>
</comment>
<comment type="function">
    <text evidence="3">Required for maturation of urease via the functional incorporation of the urease nickel metallocenter.</text>
</comment>
<keyword evidence="5" id="KW-1185">Reference proteome</keyword>
<dbReference type="PANTHER" id="PTHR33643:SF1">
    <property type="entry name" value="UREASE ACCESSORY PROTEIN D"/>
    <property type="match status" value="1"/>
</dbReference>
<gene>
    <name evidence="3" type="primary">ureD</name>
    <name evidence="4" type="ORF">GJ700_00190</name>
</gene>
<proteinExistence type="inferred from homology"/>
<protein>
    <recommendedName>
        <fullName evidence="3">Urease accessory protein UreD</fullName>
    </recommendedName>
</protein>
<organism evidence="4 5">
    <name type="scientific">Pseudoduganella rivuli</name>
    <dbReference type="NCBI Taxonomy" id="2666085"/>
    <lineage>
        <taxon>Bacteria</taxon>
        <taxon>Pseudomonadati</taxon>
        <taxon>Pseudomonadota</taxon>
        <taxon>Betaproteobacteria</taxon>
        <taxon>Burkholderiales</taxon>
        <taxon>Oxalobacteraceae</taxon>
        <taxon>Telluria group</taxon>
        <taxon>Pseudoduganella</taxon>
    </lineage>
</organism>
<accession>A0A7X2LRP5</accession>
<comment type="subcellular location">
    <subcellularLocation>
        <location evidence="3">Cytoplasm</location>
    </subcellularLocation>
</comment>
<dbReference type="PANTHER" id="PTHR33643">
    <property type="entry name" value="UREASE ACCESSORY PROTEIN D"/>
    <property type="match status" value="1"/>
</dbReference>
<keyword evidence="3" id="KW-0963">Cytoplasm</keyword>
<keyword evidence="2 3" id="KW-0143">Chaperone</keyword>
<evidence type="ECO:0000256" key="2">
    <source>
        <dbReference type="ARBA" id="ARBA00023186"/>
    </source>
</evidence>
<keyword evidence="3" id="KW-0996">Nickel insertion</keyword>
<comment type="similarity">
    <text evidence="1 3">Belongs to the UreD family.</text>
</comment>
<sequence length="292" mass="31237">MPDNRDQMPHAASHSAGSGNGWLAQLSLAFGRDGAATRLTGRRHHGPLRVQKPLYPEGPEICHTIVIHPPGGVVGGDRLALDVQAGAGAHAVLTTPGAGKWYRANGKTSGQHVQLSAGPDATIEWLPQESIFYDDADVELEHSVELAEGASYLGCEILCMGRRASGESFNRGRIRQRTRIRRAGKLLWWEQGVLTPQSIASPLGLAGQTVCATLLAVGQLPANGLLQALRALGSEGPGDNRWGATMAGKHVLVVRHLGHDSEAARELMLAAMRIVRPELLGRPALTPRSWRT</sequence>
<name>A0A7X2LRP5_9BURK</name>
<evidence type="ECO:0000256" key="1">
    <source>
        <dbReference type="ARBA" id="ARBA00007177"/>
    </source>
</evidence>
<dbReference type="GO" id="GO:0005737">
    <property type="term" value="C:cytoplasm"/>
    <property type="evidence" value="ECO:0007669"/>
    <property type="project" value="UniProtKB-SubCell"/>
</dbReference>
<dbReference type="HAMAP" id="MF_01384">
    <property type="entry name" value="UreD"/>
    <property type="match status" value="1"/>
</dbReference>
<evidence type="ECO:0000256" key="3">
    <source>
        <dbReference type="HAMAP-Rule" id="MF_01384"/>
    </source>
</evidence>
<dbReference type="Proteomes" id="UP000446768">
    <property type="component" value="Unassembled WGS sequence"/>
</dbReference>
<dbReference type="InterPro" id="IPR002669">
    <property type="entry name" value="UreD"/>
</dbReference>
<reference evidence="4 5" key="1">
    <citation type="submission" date="2019-11" db="EMBL/GenBank/DDBJ databases">
        <title>Novel species isolated from a subtropical stream in China.</title>
        <authorList>
            <person name="Lu H."/>
        </authorList>
    </citation>
    <scope>NUCLEOTIDE SEQUENCE [LARGE SCALE GENOMIC DNA]</scope>
    <source>
        <strain evidence="4 5">FT92W</strain>
    </source>
</reference>
<dbReference type="AlphaFoldDB" id="A0A7X2LRP5"/>
<dbReference type="EMBL" id="WKJJ01000001">
    <property type="protein sequence ID" value="MRV70142.1"/>
    <property type="molecule type" value="Genomic_DNA"/>
</dbReference>
<dbReference type="GO" id="GO:0016151">
    <property type="term" value="F:nickel cation binding"/>
    <property type="evidence" value="ECO:0007669"/>
    <property type="project" value="UniProtKB-UniRule"/>
</dbReference>
<evidence type="ECO:0000313" key="5">
    <source>
        <dbReference type="Proteomes" id="UP000446768"/>
    </source>
</evidence>
<comment type="subunit">
    <text evidence="3">UreD, UreF and UreG form a complex that acts as a GTP-hydrolysis-dependent molecular chaperone, activating the urease apoprotein by helping to assemble the nickel containing metallocenter of UreC. The UreE protein probably delivers the nickel.</text>
</comment>
<dbReference type="Pfam" id="PF01774">
    <property type="entry name" value="UreD"/>
    <property type="match status" value="1"/>
</dbReference>
<evidence type="ECO:0000313" key="4">
    <source>
        <dbReference type="EMBL" id="MRV70142.1"/>
    </source>
</evidence>